<proteinExistence type="predicted"/>
<evidence type="ECO:0000313" key="1">
    <source>
        <dbReference type="EMBL" id="ONI39400.1"/>
    </source>
</evidence>
<keyword evidence="2" id="KW-1185">Reference proteome</keyword>
<protein>
    <submittedName>
        <fullName evidence="1">Membrane protein insertion efficiency factor YidD</fullName>
    </submittedName>
</protein>
<organism evidence="1 2">
    <name type="scientific">Candidatus Epulonipiscium fishelsonii</name>
    <dbReference type="NCBI Taxonomy" id="77094"/>
    <lineage>
        <taxon>Bacteria</taxon>
        <taxon>Bacillati</taxon>
        <taxon>Bacillota</taxon>
        <taxon>Clostridia</taxon>
        <taxon>Lachnospirales</taxon>
        <taxon>Lachnospiraceae</taxon>
        <taxon>Candidatus Epulonipiscium</taxon>
    </lineage>
</organism>
<comment type="caution">
    <text evidence="1">The sequence shown here is derived from an EMBL/GenBank/DDBJ whole genome shotgun (WGS) entry which is preliminary data.</text>
</comment>
<dbReference type="Proteomes" id="UP000188605">
    <property type="component" value="Unassembled WGS sequence"/>
</dbReference>
<name>A0ACC8XAN4_9FIRM</name>
<sequence length="80" mass="9130">MKYIALKLIKFYQLCISPYLGSNCRFIPTCSQYTYQAIEVHGFLKGIVLGIIRILKCNPFHKPMCDFVPEKKGKSKNGGK</sequence>
<dbReference type="EMBL" id="LJDB01000064">
    <property type="protein sequence ID" value="ONI39400.1"/>
    <property type="molecule type" value="Genomic_DNA"/>
</dbReference>
<gene>
    <name evidence="1" type="ORF">AN396_08325</name>
</gene>
<evidence type="ECO:0000313" key="2">
    <source>
        <dbReference type="Proteomes" id="UP000188605"/>
    </source>
</evidence>
<reference evidence="1" key="1">
    <citation type="submission" date="2016-08" db="EMBL/GenBank/DDBJ databases">
        <authorList>
            <person name="Ngugi D.K."/>
            <person name="Miyake S."/>
            <person name="Stingl U."/>
        </authorList>
    </citation>
    <scope>NUCLEOTIDE SEQUENCE</scope>
    <source>
        <strain evidence="1">SCG-B11WGA-EpuloA1</strain>
    </source>
</reference>
<accession>A0ACC8XAN4</accession>